<keyword evidence="2" id="KW-1185">Reference proteome</keyword>
<reference evidence="1" key="1">
    <citation type="submission" date="2020-01" db="EMBL/GenBank/DDBJ databases">
        <title>Genome sequence of Kobresia littledalei, the first chromosome-level genome in the family Cyperaceae.</title>
        <authorList>
            <person name="Qu G."/>
        </authorList>
    </citation>
    <scope>NUCLEOTIDE SEQUENCE</scope>
    <source>
        <strain evidence="1">C.B.Clarke</strain>
        <tissue evidence="1">Leaf</tissue>
    </source>
</reference>
<name>A0A833VD62_9POAL</name>
<evidence type="ECO:0000313" key="1">
    <source>
        <dbReference type="EMBL" id="KAF3334797.1"/>
    </source>
</evidence>
<protein>
    <submittedName>
        <fullName evidence="1">Uncharacterized protein</fullName>
    </submittedName>
</protein>
<dbReference type="Proteomes" id="UP000623129">
    <property type="component" value="Unassembled WGS sequence"/>
</dbReference>
<gene>
    <name evidence="1" type="ORF">FCM35_KLT21401</name>
</gene>
<accession>A0A833VD62</accession>
<sequence>MDTEIDSEHSDRPVGHDLIKFFLESLVTHAKEKLKADQTQADPGIVPAPRDVGDARFLTGGSLRLTRSRRLRVYEISPFSPPRSYPSPSASSLKPHDDLSAAFVAALSASDRAAARQSTPLPCSSQPIAFAPSLPRYYHVASRLFTIALDLL</sequence>
<comment type="caution">
    <text evidence="1">The sequence shown here is derived from an EMBL/GenBank/DDBJ whole genome shotgun (WGS) entry which is preliminary data.</text>
</comment>
<dbReference type="AlphaFoldDB" id="A0A833VD62"/>
<organism evidence="1 2">
    <name type="scientific">Carex littledalei</name>
    <dbReference type="NCBI Taxonomy" id="544730"/>
    <lineage>
        <taxon>Eukaryota</taxon>
        <taxon>Viridiplantae</taxon>
        <taxon>Streptophyta</taxon>
        <taxon>Embryophyta</taxon>
        <taxon>Tracheophyta</taxon>
        <taxon>Spermatophyta</taxon>
        <taxon>Magnoliopsida</taxon>
        <taxon>Liliopsida</taxon>
        <taxon>Poales</taxon>
        <taxon>Cyperaceae</taxon>
        <taxon>Cyperoideae</taxon>
        <taxon>Cariceae</taxon>
        <taxon>Carex</taxon>
        <taxon>Carex subgen. Euthyceras</taxon>
    </lineage>
</organism>
<dbReference type="EMBL" id="SWLB01000009">
    <property type="protein sequence ID" value="KAF3334797.1"/>
    <property type="molecule type" value="Genomic_DNA"/>
</dbReference>
<evidence type="ECO:0000313" key="2">
    <source>
        <dbReference type="Proteomes" id="UP000623129"/>
    </source>
</evidence>
<proteinExistence type="predicted"/>